<keyword evidence="2" id="KW-1185">Reference proteome</keyword>
<dbReference type="Proteomes" id="UP000248706">
    <property type="component" value="Unassembled WGS sequence"/>
</dbReference>
<gene>
    <name evidence="1" type="ORF">A4R35_00270</name>
</gene>
<dbReference type="AlphaFoldDB" id="A0A328VI30"/>
<organism evidence="1 2">
    <name type="scientific">Thermogemmatispora tikiterensis</name>
    <dbReference type="NCBI Taxonomy" id="1825093"/>
    <lineage>
        <taxon>Bacteria</taxon>
        <taxon>Bacillati</taxon>
        <taxon>Chloroflexota</taxon>
        <taxon>Ktedonobacteria</taxon>
        <taxon>Thermogemmatisporales</taxon>
        <taxon>Thermogemmatisporaceae</taxon>
        <taxon>Thermogemmatispora</taxon>
    </lineage>
</organism>
<proteinExistence type="predicted"/>
<accession>A0A328VI30</accession>
<evidence type="ECO:0000313" key="1">
    <source>
        <dbReference type="EMBL" id="RAQ93945.1"/>
    </source>
</evidence>
<dbReference type="EMBL" id="MCIF01000002">
    <property type="protein sequence ID" value="RAQ93945.1"/>
    <property type="molecule type" value="Genomic_DNA"/>
</dbReference>
<name>A0A328VI30_9CHLR</name>
<protein>
    <submittedName>
        <fullName evidence="1">Uncharacterized protein</fullName>
    </submittedName>
</protein>
<sequence length="71" mass="7692">MCIKSLSQEAKCSLIERCGDSEGNRKTLKQFVIGQVPCLKPCCCSNTLQGDLENLATLAVRSSTPMQGIPF</sequence>
<reference evidence="1 2" key="1">
    <citation type="submission" date="2016-08" db="EMBL/GenBank/DDBJ databases">
        <title>Analysis of Carbohydrate Active Enzymes in Thermogemmatispora T81 Reveals Carbohydrate Degradation Ability.</title>
        <authorList>
            <person name="Tomazini A."/>
            <person name="Lal S."/>
            <person name="Stott M."/>
            <person name="Henrissat B."/>
            <person name="Polikarpov I."/>
            <person name="Sparling R."/>
            <person name="Levin D.B."/>
        </authorList>
    </citation>
    <scope>NUCLEOTIDE SEQUENCE [LARGE SCALE GENOMIC DNA]</scope>
    <source>
        <strain evidence="1 2">T81</strain>
    </source>
</reference>
<comment type="caution">
    <text evidence="1">The sequence shown here is derived from an EMBL/GenBank/DDBJ whole genome shotgun (WGS) entry which is preliminary data.</text>
</comment>
<evidence type="ECO:0000313" key="2">
    <source>
        <dbReference type="Proteomes" id="UP000248706"/>
    </source>
</evidence>